<dbReference type="GO" id="GO:0019303">
    <property type="term" value="P:D-ribose catabolic process"/>
    <property type="evidence" value="ECO:0007669"/>
    <property type="project" value="UniProtKB-UniRule"/>
</dbReference>
<dbReference type="PANTHER" id="PTHR10584">
    <property type="entry name" value="SUGAR KINASE"/>
    <property type="match status" value="1"/>
</dbReference>
<keyword evidence="11 12" id="KW-0119">Carbohydrate metabolism</keyword>
<dbReference type="UniPathway" id="UPA00916">
    <property type="reaction ID" value="UER00889"/>
</dbReference>
<feature type="active site" description="Proton acceptor" evidence="12">
    <location>
        <position position="273"/>
    </location>
</feature>
<evidence type="ECO:0000313" key="15">
    <source>
        <dbReference type="Proteomes" id="UP000039865"/>
    </source>
</evidence>
<evidence type="ECO:0000256" key="8">
    <source>
        <dbReference type="ARBA" id="ARBA00022840"/>
    </source>
</evidence>
<dbReference type="InterPro" id="IPR029056">
    <property type="entry name" value="Ribokinase-like"/>
</dbReference>
<keyword evidence="12" id="KW-0539">Nucleus</keyword>
<accession>A0A078B0V5</accession>
<dbReference type="InterPro" id="IPR011877">
    <property type="entry name" value="Ribokinase"/>
</dbReference>
<dbReference type="PANTHER" id="PTHR10584:SF166">
    <property type="entry name" value="RIBOKINASE"/>
    <property type="match status" value="1"/>
</dbReference>
<comment type="caution">
    <text evidence="12">Lacks conserved residue(s) required for the propagation of feature annotation.</text>
</comment>
<keyword evidence="5 12" id="KW-0479">Metal-binding</keyword>
<keyword evidence="15" id="KW-1185">Reference proteome</keyword>
<name>A0A078B0V5_STYLE</name>
<feature type="binding site" evidence="12">
    <location>
        <begin position="272"/>
        <end position="273"/>
    </location>
    <ligand>
        <name>ATP</name>
        <dbReference type="ChEBI" id="CHEBI:30616"/>
    </ligand>
</feature>
<comment type="pathway">
    <text evidence="12">Carbohydrate metabolism; D-ribose degradation; D-ribose 5-phosphate from beta-D-ribopyranose: step 2/2.</text>
</comment>
<evidence type="ECO:0000256" key="9">
    <source>
        <dbReference type="ARBA" id="ARBA00022842"/>
    </source>
</evidence>
<evidence type="ECO:0000256" key="6">
    <source>
        <dbReference type="ARBA" id="ARBA00022741"/>
    </source>
</evidence>
<feature type="binding site" evidence="12">
    <location>
        <begin position="44"/>
        <end position="48"/>
    </location>
    <ligand>
        <name>substrate</name>
    </ligand>
</feature>
<evidence type="ECO:0000256" key="1">
    <source>
        <dbReference type="ARBA" id="ARBA00005380"/>
    </source>
</evidence>
<keyword evidence="9 12" id="KW-0460">Magnesium</keyword>
<sequence>MDSQKLNKIIVVGDSCEDLFFKVDRIPAVGETLDAQGSSKSFGGKGANQAVGVARLGYQVEMLSQLGNDSQGRQLKALFEEYGVQTYNMKLLDSVDTGIGFILQLRSGNNVVISVGGANTAYDKDMTTFDSEWVQAIQSSKILLLQRLIPDYVNLVAAKIAKEAGVTVILDVGGMQSHVLPELIKFVDYISPNETEVARMLGLQLTGDKAELDQELERFIRKYPHVKVVLKLGEKGCSYLWLENDEIKSISKVAYSFSDYPELQLADTAGAGDSYMAGFACKLLDECSIEECMEYGNKCGFLCVSKAGTMNAVPSKEEIEKTFSK</sequence>
<dbReference type="Pfam" id="PF00294">
    <property type="entry name" value="PfkB"/>
    <property type="match status" value="1"/>
</dbReference>
<keyword evidence="8 12" id="KW-0067">ATP-binding</keyword>
<dbReference type="GO" id="GO:0004747">
    <property type="term" value="F:ribokinase activity"/>
    <property type="evidence" value="ECO:0007669"/>
    <property type="project" value="UniProtKB-UniRule"/>
</dbReference>
<feature type="binding site" evidence="12">
    <location>
        <position position="297"/>
    </location>
    <ligand>
        <name>ATP</name>
        <dbReference type="ChEBI" id="CHEBI:30616"/>
    </ligand>
</feature>
<dbReference type="PRINTS" id="PR00990">
    <property type="entry name" value="RIBOKINASE"/>
</dbReference>
<comment type="similarity">
    <text evidence="1">Belongs to the carbohydrate kinase pfkB family.</text>
</comment>
<dbReference type="PROSITE" id="PS00584">
    <property type="entry name" value="PFKB_KINASES_2"/>
    <property type="match status" value="1"/>
</dbReference>
<evidence type="ECO:0000256" key="3">
    <source>
        <dbReference type="ARBA" id="ARBA00016943"/>
    </source>
</evidence>
<dbReference type="InterPro" id="IPR011611">
    <property type="entry name" value="PfkB_dom"/>
</dbReference>
<dbReference type="InterPro" id="IPR002173">
    <property type="entry name" value="Carboh/pur_kinase_PfkB_CS"/>
</dbReference>
<keyword evidence="4 12" id="KW-0808">Transferase</keyword>
<reference evidence="14 15" key="1">
    <citation type="submission" date="2014-06" db="EMBL/GenBank/DDBJ databases">
        <authorList>
            <person name="Swart Estienne"/>
        </authorList>
    </citation>
    <scope>NUCLEOTIDE SEQUENCE [LARGE SCALE GENOMIC DNA]</scope>
    <source>
        <strain evidence="14 15">130c</strain>
    </source>
</reference>
<feature type="binding site" evidence="12">
    <location>
        <position position="273"/>
    </location>
    <ligand>
        <name>substrate</name>
    </ligand>
</feature>
<comment type="catalytic activity">
    <reaction evidence="12">
        <text>D-ribose + ATP = D-ribose 5-phosphate + ADP + H(+)</text>
        <dbReference type="Rhea" id="RHEA:13697"/>
        <dbReference type="ChEBI" id="CHEBI:15378"/>
        <dbReference type="ChEBI" id="CHEBI:30616"/>
        <dbReference type="ChEBI" id="CHEBI:47013"/>
        <dbReference type="ChEBI" id="CHEBI:78346"/>
        <dbReference type="ChEBI" id="CHEBI:456216"/>
        <dbReference type="EC" id="2.7.1.15"/>
    </reaction>
</comment>
<evidence type="ECO:0000256" key="10">
    <source>
        <dbReference type="ARBA" id="ARBA00022958"/>
    </source>
</evidence>
<evidence type="ECO:0000256" key="4">
    <source>
        <dbReference type="ARBA" id="ARBA00022679"/>
    </source>
</evidence>
<dbReference type="Gene3D" id="3.40.1190.20">
    <property type="match status" value="1"/>
</dbReference>
<comment type="cofactor">
    <cofactor evidence="12">
        <name>Mg(2+)</name>
        <dbReference type="ChEBI" id="CHEBI:18420"/>
    </cofactor>
    <text evidence="12">Requires a divalent cation, most likely magnesium in vivo, as an electrophilic catalyst to aid phosphoryl group transfer. It is the chelate of the metal and the nucleotide that is the actual substrate.</text>
</comment>
<dbReference type="SUPFAM" id="SSF53613">
    <property type="entry name" value="Ribokinase-like"/>
    <property type="match status" value="1"/>
</dbReference>
<keyword evidence="10 12" id="KW-0630">Potassium</keyword>
<gene>
    <name evidence="14" type="primary">Contig17924.g19055</name>
    <name evidence="14" type="ORF">STYLEM_17307</name>
</gene>
<dbReference type="InterPro" id="IPR002139">
    <property type="entry name" value="Ribo/fructo_kinase"/>
</dbReference>
<dbReference type="OrthoDB" id="432447at2759"/>
<evidence type="ECO:0000256" key="11">
    <source>
        <dbReference type="ARBA" id="ARBA00023277"/>
    </source>
</evidence>
<feature type="binding site" evidence="12">
    <location>
        <position position="269"/>
    </location>
    <ligand>
        <name>K(+)</name>
        <dbReference type="ChEBI" id="CHEBI:29103"/>
    </ligand>
</feature>
<dbReference type="PROSITE" id="PS00583">
    <property type="entry name" value="PFKB_KINASES_1"/>
    <property type="match status" value="1"/>
</dbReference>
<dbReference type="CDD" id="cd01174">
    <property type="entry name" value="ribokinase"/>
    <property type="match status" value="1"/>
</dbReference>
<proteinExistence type="inferred from homology"/>
<dbReference type="OMA" id="TFCGYFA"/>
<feature type="domain" description="Carbohydrate kinase PfkB" evidence="13">
    <location>
        <begin position="8"/>
        <end position="315"/>
    </location>
</feature>
<feature type="binding site" evidence="12">
    <location>
        <position position="303"/>
    </location>
    <ligand>
        <name>K(+)</name>
        <dbReference type="ChEBI" id="CHEBI:29103"/>
    </ligand>
</feature>
<dbReference type="AlphaFoldDB" id="A0A078B0V5"/>
<dbReference type="GO" id="GO:0005524">
    <property type="term" value="F:ATP binding"/>
    <property type="evidence" value="ECO:0007669"/>
    <property type="project" value="UniProtKB-UniRule"/>
</dbReference>
<evidence type="ECO:0000256" key="5">
    <source>
        <dbReference type="ARBA" id="ARBA00022723"/>
    </source>
</evidence>
<feature type="binding site" evidence="12">
    <location>
        <position position="308"/>
    </location>
    <ligand>
        <name>K(+)</name>
        <dbReference type="ChEBI" id="CHEBI:29103"/>
    </ligand>
</feature>
<comment type="subunit">
    <text evidence="12">Homodimer.</text>
</comment>
<feature type="binding site" evidence="12">
    <location>
        <position position="306"/>
    </location>
    <ligand>
        <name>K(+)</name>
        <dbReference type="ChEBI" id="CHEBI:29103"/>
    </ligand>
</feature>
<evidence type="ECO:0000259" key="13">
    <source>
        <dbReference type="Pfam" id="PF00294"/>
    </source>
</evidence>
<evidence type="ECO:0000256" key="12">
    <source>
        <dbReference type="HAMAP-Rule" id="MF_03215"/>
    </source>
</evidence>
<keyword evidence="12" id="KW-0963">Cytoplasm</keyword>
<dbReference type="HAMAP" id="MF_01987">
    <property type="entry name" value="Ribokinase"/>
    <property type="match status" value="1"/>
</dbReference>
<dbReference type="EMBL" id="CCKQ01016318">
    <property type="protein sequence ID" value="CDW88189.1"/>
    <property type="molecule type" value="Genomic_DNA"/>
</dbReference>
<protein>
    <recommendedName>
        <fullName evidence="3 12">Ribokinase</fullName>
        <shortName evidence="12">RK</shortName>
        <ecNumber evidence="2 12">2.7.1.15</ecNumber>
    </recommendedName>
</protein>
<feature type="binding site" evidence="12">
    <location>
        <position position="267"/>
    </location>
    <ligand>
        <name>K(+)</name>
        <dbReference type="ChEBI" id="CHEBI:29103"/>
    </ligand>
</feature>
<dbReference type="GO" id="GO:0005737">
    <property type="term" value="C:cytoplasm"/>
    <property type="evidence" value="ECO:0007669"/>
    <property type="project" value="UniProtKB-SubCell"/>
</dbReference>
<comment type="activity regulation">
    <text evidence="12">Activated by a monovalent cation that binds near, but not in, the active site. The most likely occupant of the site in vivo is potassium. Ion binding induces a conformational change that may alter substrate affinity.</text>
</comment>
<dbReference type="Proteomes" id="UP000039865">
    <property type="component" value="Unassembled WGS sequence"/>
</dbReference>
<organism evidence="14 15">
    <name type="scientific">Stylonychia lemnae</name>
    <name type="common">Ciliate</name>
    <dbReference type="NCBI Taxonomy" id="5949"/>
    <lineage>
        <taxon>Eukaryota</taxon>
        <taxon>Sar</taxon>
        <taxon>Alveolata</taxon>
        <taxon>Ciliophora</taxon>
        <taxon>Intramacronucleata</taxon>
        <taxon>Spirotrichea</taxon>
        <taxon>Stichotrichia</taxon>
        <taxon>Sporadotrichida</taxon>
        <taxon>Oxytrichidae</taxon>
        <taxon>Stylonychinae</taxon>
        <taxon>Stylonychia</taxon>
    </lineage>
</organism>
<evidence type="ECO:0000256" key="2">
    <source>
        <dbReference type="ARBA" id="ARBA00012035"/>
    </source>
</evidence>
<comment type="similarity">
    <text evidence="12">Belongs to the carbohydrate kinase PfkB family. Ribokinase subfamily.</text>
</comment>
<feature type="binding site" evidence="12">
    <location>
        <begin position="16"/>
        <end position="18"/>
    </location>
    <ligand>
        <name>substrate</name>
    </ligand>
</feature>
<evidence type="ECO:0000256" key="7">
    <source>
        <dbReference type="ARBA" id="ARBA00022777"/>
    </source>
</evidence>
<dbReference type="GO" id="GO:0005634">
    <property type="term" value="C:nucleus"/>
    <property type="evidence" value="ECO:0007669"/>
    <property type="project" value="UniProtKB-SubCell"/>
</dbReference>
<comment type="function">
    <text evidence="12">Catalyzes the phosphorylation of ribose at O-5 in a reaction requiring ATP and magnesium. The resulting D-ribose-5-phosphate can then be used either for sythesis of nucleotides, histidine, and tryptophan, or as a component of the pentose phosphate pathway.</text>
</comment>
<evidence type="ECO:0000313" key="14">
    <source>
        <dbReference type="EMBL" id="CDW88189.1"/>
    </source>
</evidence>
<dbReference type="InParanoid" id="A0A078B0V5"/>
<feature type="binding site" evidence="12">
    <location>
        <begin position="231"/>
        <end position="236"/>
    </location>
    <ligand>
        <name>ATP</name>
        <dbReference type="ChEBI" id="CHEBI:30616"/>
    </ligand>
</feature>
<feature type="binding site" evidence="12">
    <location>
        <position position="193"/>
    </location>
    <ligand>
        <name>ATP</name>
        <dbReference type="ChEBI" id="CHEBI:30616"/>
    </ligand>
</feature>
<comment type="subcellular location">
    <subcellularLocation>
        <location evidence="12">Cytoplasm</location>
    </subcellularLocation>
    <subcellularLocation>
        <location evidence="12">Nucleus</location>
    </subcellularLocation>
</comment>
<keyword evidence="6 12" id="KW-0547">Nucleotide-binding</keyword>
<dbReference type="GO" id="GO:0046872">
    <property type="term" value="F:metal ion binding"/>
    <property type="evidence" value="ECO:0007669"/>
    <property type="project" value="UniProtKB-KW"/>
</dbReference>
<keyword evidence="7 12" id="KW-0418">Kinase</keyword>
<dbReference type="EC" id="2.7.1.15" evidence="2 12"/>